<dbReference type="NCBIfam" id="TIGR03557">
    <property type="entry name" value="F420_G6P_family"/>
    <property type="match status" value="1"/>
</dbReference>
<dbReference type="SUPFAM" id="SSF51679">
    <property type="entry name" value="Bacterial luciferase-like"/>
    <property type="match status" value="1"/>
</dbReference>
<dbReference type="EMBL" id="FQUO01000004">
    <property type="protein sequence ID" value="SHF01167.1"/>
    <property type="molecule type" value="Genomic_DNA"/>
</dbReference>
<keyword evidence="4" id="KW-1185">Reference proteome</keyword>
<keyword evidence="1" id="KW-0560">Oxidoreductase</keyword>
<dbReference type="InterPro" id="IPR011251">
    <property type="entry name" value="Luciferase-like_dom"/>
</dbReference>
<dbReference type="GO" id="GO:0016705">
    <property type="term" value="F:oxidoreductase activity, acting on paired donors, with incorporation or reduction of molecular oxygen"/>
    <property type="evidence" value="ECO:0007669"/>
    <property type="project" value="InterPro"/>
</dbReference>
<proteinExistence type="predicted"/>
<dbReference type="STRING" id="1302690.BUE76_15015"/>
<dbReference type="NCBIfam" id="TIGR03885">
    <property type="entry name" value="flavin_revert"/>
    <property type="match status" value="1"/>
</dbReference>
<reference evidence="3 4" key="1">
    <citation type="submission" date="2016-11" db="EMBL/GenBank/DDBJ databases">
        <authorList>
            <person name="Jaros S."/>
            <person name="Januszkiewicz K."/>
            <person name="Wedrychowicz H."/>
        </authorList>
    </citation>
    <scope>NUCLEOTIDE SEQUENCE [LARGE SCALE GENOMIC DNA]</scope>
    <source>
        <strain evidence="3 4">DSM 26897</strain>
    </source>
</reference>
<dbReference type="InterPro" id="IPR050564">
    <property type="entry name" value="F420-G6PD/mer"/>
</dbReference>
<dbReference type="AlphaFoldDB" id="A0A1M4Y5S3"/>
<dbReference type="Gene3D" id="3.20.20.30">
    <property type="entry name" value="Luciferase-like domain"/>
    <property type="match status" value="1"/>
</dbReference>
<evidence type="ECO:0000313" key="3">
    <source>
        <dbReference type="EMBL" id="SHF01167.1"/>
    </source>
</evidence>
<dbReference type="PANTHER" id="PTHR43244:SF1">
    <property type="entry name" value="5,10-METHYLENETETRAHYDROMETHANOPTERIN REDUCTASE"/>
    <property type="match status" value="1"/>
</dbReference>
<feature type="domain" description="Luciferase-like" evidence="2">
    <location>
        <begin position="9"/>
        <end position="285"/>
    </location>
</feature>
<dbReference type="InterPro" id="IPR019945">
    <property type="entry name" value="F420_G6P_DH-rel"/>
</dbReference>
<dbReference type="InterPro" id="IPR036661">
    <property type="entry name" value="Luciferase-like_sf"/>
</dbReference>
<evidence type="ECO:0000313" key="4">
    <source>
        <dbReference type="Proteomes" id="UP000184368"/>
    </source>
</evidence>
<evidence type="ECO:0000256" key="1">
    <source>
        <dbReference type="ARBA" id="ARBA00023002"/>
    </source>
</evidence>
<dbReference type="Proteomes" id="UP000184368">
    <property type="component" value="Unassembled WGS sequence"/>
</dbReference>
<gene>
    <name evidence="3" type="ORF">SAMN05444008_104167</name>
</gene>
<protein>
    <submittedName>
        <fullName evidence="3">Probable non-F420 flavinoid oxidoreductase</fullName>
    </submittedName>
</protein>
<dbReference type="OrthoDB" id="180193at2"/>
<sequence length="328" mass="36471">MAIIGYHASHEQFAPSELLRLAQMAESAGFGAINSSDHFHPWSERQGQSGFSFAWLGAAMQATALPYGVVCTPGYRYHPAVVAQAVATLGELFPGRFWISLGSGEALNESITGEKWPIKEERNARLEECVQVMRRLLVGETVTHHGRVTVENARLYTLPKQKPLLLCAAVTEETARWAGSWADGMITIHKPYEELKRTVQAFKEGGGEGKPMYLKCQLSYHKSYEQALAGAHDQWRTNIFSGTVLGDLATVPQFDAVGAFVQPDEVKEMVRISADLEEHLEWIRSDISLGFERIILHNVNREQELFISDFGRSVLPVLQAETKAMQAA</sequence>
<dbReference type="RefSeq" id="WP_073041315.1">
    <property type="nucleotide sequence ID" value="NZ_FQUO01000004.1"/>
</dbReference>
<accession>A0A1M4Y5S3</accession>
<dbReference type="CDD" id="cd01097">
    <property type="entry name" value="Tetrahydromethanopterin_reductase"/>
    <property type="match status" value="1"/>
</dbReference>
<dbReference type="PANTHER" id="PTHR43244">
    <property type="match status" value="1"/>
</dbReference>
<organism evidence="3 4">
    <name type="scientific">Cnuella takakiae</name>
    <dbReference type="NCBI Taxonomy" id="1302690"/>
    <lineage>
        <taxon>Bacteria</taxon>
        <taxon>Pseudomonadati</taxon>
        <taxon>Bacteroidota</taxon>
        <taxon>Chitinophagia</taxon>
        <taxon>Chitinophagales</taxon>
        <taxon>Chitinophagaceae</taxon>
        <taxon>Cnuella</taxon>
    </lineage>
</organism>
<name>A0A1M4Y5S3_9BACT</name>
<dbReference type="InterPro" id="IPR023907">
    <property type="entry name" value="Non-F420_Flavin_OxRdtase"/>
</dbReference>
<evidence type="ECO:0000259" key="2">
    <source>
        <dbReference type="Pfam" id="PF00296"/>
    </source>
</evidence>
<dbReference type="Pfam" id="PF00296">
    <property type="entry name" value="Bac_luciferase"/>
    <property type="match status" value="1"/>
</dbReference>